<evidence type="ECO:0000256" key="2">
    <source>
        <dbReference type="SAM" id="SignalP"/>
    </source>
</evidence>
<sequence length="291" mass="29821">MRIICLLVILILSGQQAMAAKGGKGGGKGGKDRAAPSIEVPGDMTVEASSAAGAVVSYSVNVSDNKDAQPSYSCSPASGALFPLAETQVNCSAVDSSGNRSQASFSVNVQDSIAPTLTLPENRLVESTTAEPVAVTYQAFAIDAVDGDTAVSCLPASGSLFAVGESSVQCNAVDQSGNSVAASFLVTVNLVELEPENPAPEWQAKSITVTWQAPTTRADGSALAMSELGGYDIYVVAETSGADKVINVPSGSETAHIYWPEQPDTYHFSIASYDTAGVSSALSNTVSVVIE</sequence>
<dbReference type="InterPro" id="IPR003410">
    <property type="entry name" value="HYR_dom"/>
</dbReference>
<feature type="signal peptide" evidence="2">
    <location>
        <begin position="1"/>
        <end position="19"/>
    </location>
</feature>
<dbReference type="PROSITE" id="PS50825">
    <property type="entry name" value="HYR"/>
    <property type="match status" value="1"/>
</dbReference>
<dbReference type="PANTHER" id="PTHR24273">
    <property type="entry name" value="FI04643P-RELATED"/>
    <property type="match status" value="1"/>
</dbReference>
<name>A0A9J6RK85_9GAMM</name>
<dbReference type="EMBL" id="JAPTGG010000004">
    <property type="protein sequence ID" value="MCZ0864820.1"/>
    <property type="molecule type" value="Genomic_DNA"/>
</dbReference>
<accession>A0A9J6RK85</accession>
<dbReference type="Pfam" id="PF02494">
    <property type="entry name" value="HYR"/>
    <property type="match status" value="2"/>
</dbReference>
<reference evidence="4 5" key="1">
    <citation type="submission" date="2022-12" db="EMBL/GenBank/DDBJ databases">
        <title>Dasania phycosphaerae sp. nov., isolated from particulate material of the south coast of Korea.</title>
        <authorList>
            <person name="Jiang Y."/>
        </authorList>
    </citation>
    <scope>NUCLEOTIDE SEQUENCE [LARGE SCALE GENOMIC DNA]</scope>
    <source>
        <strain evidence="4 5">GY-19</strain>
    </source>
</reference>
<dbReference type="InterPro" id="IPR013783">
    <property type="entry name" value="Ig-like_fold"/>
</dbReference>
<dbReference type="AlphaFoldDB" id="A0A9J6RK85"/>
<protein>
    <submittedName>
        <fullName evidence="4">HYR domain-containing protein</fullName>
    </submittedName>
</protein>
<proteinExistence type="predicted"/>
<dbReference type="RefSeq" id="WP_258330973.1">
    <property type="nucleotide sequence ID" value="NZ_JAPTGG010000004.1"/>
</dbReference>
<dbReference type="Proteomes" id="UP001069090">
    <property type="component" value="Unassembled WGS sequence"/>
</dbReference>
<keyword evidence="2" id="KW-0732">Signal</keyword>
<keyword evidence="5" id="KW-1185">Reference proteome</keyword>
<evidence type="ECO:0000259" key="3">
    <source>
        <dbReference type="PROSITE" id="PS50825"/>
    </source>
</evidence>
<evidence type="ECO:0000313" key="5">
    <source>
        <dbReference type="Proteomes" id="UP001069090"/>
    </source>
</evidence>
<feature type="domain" description="HYR" evidence="3">
    <location>
        <begin position="31"/>
        <end position="111"/>
    </location>
</feature>
<dbReference type="SUPFAM" id="SSF49265">
    <property type="entry name" value="Fibronectin type III"/>
    <property type="match status" value="1"/>
</dbReference>
<evidence type="ECO:0000256" key="1">
    <source>
        <dbReference type="ARBA" id="ARBA00022737"/>
    </source>
</evidence>
<gene>
    <name evidence="4" type="ORF">O0V09_06385</name>
</gene>
<evidence type="ECO:0000313" key="4">
    <source>
        <dbReference type="EMBL" id="MCZ0864820.1"/>
    </source>
</evidence>
<feature type="chain" id="PRO_5039949510" evidence="2">
    <location>
        <begin position="20"/>
        <end position="291"/>
    </location>
</feature>
<dbReference type="Gene3D" id="2.60.40.10">
    <property type="entry name" value="Immunoglobulins"/>
    <property type="match status" value="1"/>
</dbReference>
<dbReference type="InterPro" id="IPR036116">
    <property type="entry name" value="FN3_sf"/>
</dbReference>
<dbReference type="PANTHER" id="PTHR24273:SF32">
    <property type="entry name" value="HYALIN"/>
    <property type="match status" value="1"/>
</dbReference>
<comment type="caution">
    <text evidence="4">The sequence shown here is derived from an EMBL/GenBank/DDBJ whole genome shotgun (WGS) entry which is preliminary data.</text>
</comment>
<keyword evidence="1" id="KW-0677">Repeat</keyword>
<organism evidence="4 5">
    <name type="scientific">Dasania phycosphaerae</name>
    <dbReference type="NCBI Taxonomy" id="2950436"/>
    <lineage>
        <taxon>Bacteria</taxon>
        <taxon>Pseudomonadati</taxon>
        <taxon>Pseudomonadota</taxon>
        <taxon>Gammaproteobacteria</taxon>
        <taxon>Cellvibrionales</taxon>
        <taxon>Spongiibacteraceae</taxon>
        <taxon>Dasania</taxon>
    </lineage>
</organism>